<dbReference type="AlphaFoldDB" id="A0A8J5X613"/>
<comment type="caution">
    <text evidence="2">The sequence shown here is derived from an EMBL/GenBank/DDBJ whole genome shotgun (WGS) entry which is preliminary data.</text>
</comment>
<feature type="compositionally biased region" description="Basic and acidic residues" evidence="1">
    <location>
        <begin position="303"/>
        <end position="312"/>
    </location>
</feature>
<sequence length="379" mass="39030">MFAVKPGDPRRDPQRSSPSCFARVRQLLGRRRVAPRATSLLARESLPPSAAGVADHVLLASADEEEGMVLALPHPLDASPRQQAAFFALRPHLISWMEAVLDLVVVLGEDGCVLATSSGYWLFGRTVHARLTAPGAQLTDVLAATSVAPGNAAVAHVMEALCTARREERSLAISSHANPRSRARGSAGGGCAPVEDGRASRPSTQHQPRLSVSVADELTAICGGRGGLALQLVGREPHSQQQWARLTATSSVVEGYALAICVLRPLASAQASVSTSTDAGGQLRSSRAQRSSDACAPCALGSDWRDPHESSSRARASAAGRAAASRHMGGIGPSDGIGGGGPTGIEPGGAEPLPVGWLHAVAGAESAFAEALDALSCLV</sequence>
<reference evidence="2" key="1">
    <citation type="submission" date="2021-05" db="EMBL/GenBank/DDBJ databases">
        <title>The genome of the haptophyte Pavlova lutheri (Diacronema luteri, Pavlovales) - a model for lipid biosynthesis in eukaryotic algae.</title>
        <authorList>
            <person name="Hulatt C.J."/>
            <person name="Posewitz M.C."/>
        </authorList>
    </citation>
    <scope>NUCLEOTIDE SEQUENCE</scope>
    <source>
        <strain evidence="2">NIVA-4/92</strain>
    </source>
</reference>
<feature type="compositionally biased region" description="Low complexity" evidence="1">
    <location>
        <begin position="313"/>
        <end position="326"/>
    </location>
</feature>
<feature type="region of interest" description="Disordered" evidence="1">
    <location>
        <begin position="299"/>
        <end position="349"/>
    </location>
</feature>
<feature type="compositionally biased region" description="Gly residues" evidence="1">
    <location>
        <begin position="329"/>
        <end position="347"/>
    </location>
</feature>
<feature type="region of interest" description="Disordered" evidence="1">
    <location>
        <begin position="173"/>
        <end position="210"/>
    </location>
</feature>
<feature type="compositionally biased region" description="Polar residues" evidence="1">
    <location>
        <begin position="201"/>
        <end position="210"/>
    </location>
</feature>
<accession>A0A8J5X613</accession>
<evidence type="ECO:0000256" key="1">
    <source>
        <dbReference type="SAM" id="MobiDB-lite"/>
    </source>
</evidence>
<evidence type="ECO:0000313" key="2">
    <source>
        <dbReference type="EMBL" id="KAG8461846.1"/>
    </source>
</evidence>
<organism evidence="2 3">
    <name type="scientific">Diacronema lutheri</name>
    <name type="common">Unicellular marine alga</name>
    <name type="synonym">Monochrysis lutheri</name>
    <dbReference type="NCBI Taxonomy" id="2081491"/>
    <lineage>
        <taxon>Eukaryota</taxon>
        <taxon>Haptista</taxon>
        <taxon>Haptophyta</taxon>
        <taxon>Pavlovophyceae</taxon>
        <taxon>Pavlovales</taxon>
        <taxon>Pavlovaceae</taxon>
        <taxon>Diacronema</taxon>
    </lineage>
</organism>
<name>A0A8J5X613_DIALT</name>
<evidence type="ECO:0000313" key="3">
    <source>
        <dbReference type="Proteomes" id="UP000751190"/>
    </source>
</evidence>
<dbReference type="Proteomes" id="UP000751190">
    <property type="component" value="Unassembled WGS sequence"/>
</dbReference>
<protein>
    <submittedName>
        <fullName evidence="2">Uncharacterized protein</fullName>
    </submittedName>
</protein>
<keyword evidence="3" id="KW-1185">Reference proteome</keyword>
<dbReference type="EMBL" id="JAGTXO010000023">
    <property type="protein sequence ID" value="KAG8461846.1"/>
    <property type="molecule type" value="Genomic_DNA"/>
</dbReference>
<gene>
    <name evidence="2" type="ORF">KFE25_013865</name>
</gene>
<proteinExistence type="predicted"/>